<comment type="catalytic activity">
    <reaction evidence="13">
        <text>D-ribose + ATP = D-ribose 5-phosphate + ADP + H(+)</text>
        <dbReference type="Rhea" id="RHEA:13697"/>
        <dbReference type="ChEBI" id="CHEBI:15378"/>
        <dbReference type="ChEBI" id="CHEBI:30616"/>
        <dbReference type="ChEBI" id="CHEBI:47013"/>
        <dbReference type="ChEBI" id="CHEBI:78346"/>
        <dbReference type="ChEBI" id="CHEBI:456216"/>
        <dbReference type="EC" id="2.7.1.15"/>
    </reaction>
</comment>
<dbReference type="GO" id="GO:0019303">
    <property type="term" value="P:D-ribose catabolic process"/>
    <property type="evidence" value="ECO:0007669"/>
    <property type="project" value="UniProtKB-UniRule"/>
</dbReference>
<evidence type="ECO:0000256" key="5">
    <source>
        <dbReference type="ARBA" id="ARBA00022679"/>
    </source>
</evidence>
<name>A0A0R2KUW6_9LACO</name>
<keyword evidence="5 13" id="KW-0808">Transferase</keyword>
<feature type="binding site" evidence="13">
    <location>
        <position position="291"/>
    </location>
    <ligand>
        <name>K(+)</name>
        <dbReference type="ChEBI" id="CHEBI:29103"/>
    </ligand>
</feature>
<dbReference type="STRING" id="331679.IV81_GL000635"/>
<feature type="binding site" evidence="13">
    <location>
        <begin position="13"/>
        <end position="15"/>
    </location>
    <ligand>
        <name>substrate</name>
    </ligand>
</feature>
<evidence type="ECO:0000256" key="8">
    <source>
        <dbReference type="ARBA" id="ARBA00022777"/>
    </source>
</evidence>
<dbReference type="CDD" id="cd01174">
    <property type="entry name" value="ribokinase"/>
    <property type="match status" value="1"/>
</dbReference>
<comment type="caution">
    <text evidence="15">The sequence shown here is derived from an EMBL/GenBank/DDBJ whole genome shotgun (WGS) entry which is preliminary data.</text>
</comment>
<comment type="subcellular location">
    <subcellularLocation>
        <location evidence="13">Cytoplasm</location>
    </subcellularLocation>
</comment>
<comment type="caution">
    <text evidence="13">Lacks conserved residue(s) required for the propagation of feature annotation.</text>
</comment>
<keyword evidence="11 13" id="KW-0630">Potassium</keyword>
<feature type="binding site" evidence="13">
    <location>
        <position position="286"/>
    </location>
    <ligand>
        <name>K(+)</name>
        <dbReference type="ChEBI" id="CHEBI:29103"/>
    </ligand>
</feature>
<dbReference type="PATRIC" id="fig|331679.3.peg.642"/>
<protein>
    <recommendedName>
        <fullName evidence="3 13">Ribokinase</fullName>
        <shortName evidence="13">RK</shortName>
        <ecNumber evidence="2 13">2.7.1.15</ecNumber>
    </recommendedName>
</protein>
<dbReference type="InterPro" id="IPR011877">
    <property type="entry name" value="Ribokinase"/>
</dbReference>
<feature type="binding site" evidence="13">
    <location>
        <position position="280"/>
    </location>
    <ligand>
        <name>ATP</name>
        <dbReference type="ChEBI" id="CHEBI:30616"/>
    </ligand>
</feature>
<dbReference type="EMBL" id="JQBX01000018">
    <property type="protein sequence ID" value="KRN93281.1"/>
    <property type="molecule type" value="Genomic_DNA"/>
</dbReference>
<comment type="activity regulation">
    <text evidence="13">Activated by a monovalent cation that binds near, but not in, the active site. The most likely occupant of the site in vivo is potassium. Ion binding induces a conformational change that may alter substrate affinity.</text>
</comment>
<dbReference type="GO" id="GO:0046872">
    <property type="term" value="F:metal ion binding"/>
    <property type="evidence" value="ECO:0007669"/>
    <property type="project" value="UniProtKB-KW"/>
</dbReference>
<evidence type="ECO:0000313" key="16">
    <source>
        <dbReference type="Proteomes" id="UP000051859"/>
    </source>
</evidence>
<dbReference type="SUPFAM" id="SSF53613">
    <property type="entry name" value="Ribokinase-like"/>
    <property type="match status" value="1"/>
</dbReference>
<evidence type="ECO:0000256" key="10">
    <source>
        <dbReference type="ARBA" id="ARBA00022842"/>
    </source>
</evidence>
<accession>A0A0R2KUW6</accession>
<dbReference type="PRINTS" id="PR00990">
    <property type="entry name" value="RIBOKINASE"/>
</dbReference>
<evidence type="ECO:0000256" key="6">
    <source>
        <dbReference type="ARBA" id="ARBA00022723"/>
    </source>
</evidence>
<feature type="binding site" evidence="13">
    <location>
        <position position="255"/>
    </location>
    <ligand>
        <name>substrate</name>
    </ligand>
</feature>
<dbReference type="InterPro" id="IPR011611">
    <property type="entry name" value="PfkB_dom"/>
</dbReference>
<proteinExistence type="inferred from homology"/>
<feature type="binding site" evidence="13">
    <location>
        <begin position="41"/>
        <end position="45"/>
    </location>
    <ligand>
        <name>substrate</name>
    </ligand>
</feature>
<comment type="similarity">
    <text evidence="1">Belongs to the carbohydrate kinase pfkB family.</text>
</comment>
<evidence type="ECO:0000256" key="7">
    <source>
        <dbReference type="ARBA" id="ARBA00022741"/>
    </source>
</evidence>
<evidence type="ECO:0000256" key="9">
    <source>
        <dbReference type="ARBA" id="ARBA00022840"/>
    </source>
</evidence>
<dbReference type="GO" id="GO:0005829">
    <property type="term" value="C:cytosol"/>
    <property type="evidence" value="ECO:0007669"/>
    <property type="project" value="TreeGrafter"/>
</dbReference>
<reference evidence="15 16" key="1">
    <citation type="journal article" date="2015" name="Genome Announc.">
        <title>Expanding the biotechnology potential of lactobacilli through comparative genomics of 213 strains and associated genera.</title>
        <authorList>
            <person name="Sun Z."/>
            <person name="Harris H.M."/>
            <person name="McCann A."/>
            <person name="Guo C."/>
            <person name="Argimon S."/>
            <person name="Zhang W."/>
            <person name="Yang X."/>
            <person name="Jeffery I.B."/>
            <person name="Cooney J.C."/>
            <person name="Kagawa T.F."/>
            <person name="Liu W."/>
            <person name="Song Y."/>
            <person name="Salvetti E."/>
            <person name="Wrobel A."/>
            <person name="Rasinkangas P."/>
            <person name="Parkhill J."/>
            <person name="Rea M.C."/>
            <person name="O'Sullivan O."/>
            <person name="Ritari J."/>
            <person name="Douillard F.P."/>
            <person name="Paul Ross R."/>
            <person name="Yang R."/>
            <person name="Briner A.E."/>
            <person name="Felis G.E."/>
            <person name="de Vos W.M."/>
            <person name="Barrangou R."/>
            <person name="Klaenhammer T.R."/>
            <person name="Caufield P.W."/>
            <person name="Cui Y."/>
            <person name="Zhang H."/>
            <person name="O'Toole P.W."/>
        </authorList>
    </citation>
    <scope>NUCLEOTIDE SEQUENCE [LARGE SCALE GENOMIC DNA]</scope>
    <source>
        <strain evidence="15 16">DSM 18001</strain>
    </source>
</reference>
<feature type="active site" description="Proton acceptor" evidence="13">
    <location>
        <position position="255"/>
    </location>
</feature>
<keyword evidence="7 13" id="KW-0547">Nucleotide-binding</keyword>
<dbReference type="InterPro" id="IPR029056">
    <property type="entry name" value="Ribokinase-like"/>
</dbReference>
<evidence type="ECO:0000256" key="4">
    <source>
        <dbReference type="ARBA" id="ARBA00022490"/>
    </source>
</evidence>
<keyword evidence="6 13" id="KW-0479">Metal-binding</keyword>
<keyword evidence="16" id="KW-1185">Reference proteome</keyword>
<gene>
    <name evidence="13" type="primary">rbsK</name>
    <name evidence="15" type="ORF">IV81_GL000635</name>
</gene>
<evidence type="ECO:0000256" key="2">
    <source>
        <dbReference type="ARBA" id="ARBA00012035"/>
    </source>
</evidence>
<feature type="binding site" evidence="13">
    <location>
        <begin position="254"/>
        <end position="255"/>
    </location>
    <ligand>
        <name>ATP</name>
        <dbReference type="ChEBI" id="CHEBI:30616"/>
    </ligand>
</feature>
<feature type="domain" description="Carbohydrate kinase PfkB" evidence="14">
    <location>
        <begin position="4"/>
        <end position="298"/>
    </location>
</feature>
<dbReference type="NCBIfam" id="NF008353">
    <property type="entry name" value="PRK11142.1"/>
    <property type="match status" value="1"/>
</dbReference>
<feature type="binding site" evidence="13">
    <location>
        <begin position="223"/>
        <end position="228"/>
    </location>
    <ligand>
        <name>ATP</name>
        <dbReference type="ChEBI" id="CHEBI:30616"/>
    </ligand>
</feature>
<dbReference type="UniPathway" id="UPA00916">
    <property type="reaction ID" value="UER00889"/>
</dbReference>
<evidence type="ECO:0000259" key="14">
    <source>
        <dbReference type="Pfam" id="PF00294"/>
    </source>
</evidence>
<dbReference type="Gene3D" id="3.40.1190.20">
    <property type="match status" value="1"/>
</dbReference>
<organism evidence="15 16">
    <name type="scientific">Pediococcus stilesii</name>
    <dbReference type="NCBI Taxonomy" id="331679"/>
    <lineage>
        <taxon>Bacteria</taxon>
        <taxon>Bacillati</taxon>
        <taxon>Bacillota</taxon>
        <taxon>Bacilli</taxon>
        <taxon>Lactobacillales</taxon>
        <taxon>Lactobacillaceae</taxon>
        <taxon>Pediococcus</taxon>
    </lineage>
</organism>
<dbReference type="Pfam" id="PF00294">
    <property type="entry name" value="PfkB"/>
    <property type="match status" value="1"/>
</dbReference>
<comment type="pathway">
    <text evidence="13">Carbohydrate metabolism; D-ribose degradation; D-ribose 5-phosphate from beta-D-ribopyranose: step 2/2.</text>
</comment>
<evidence type="ECO:0000256" key="12">
    <source>
        <dbReference type="ARBA" id="ARBA00023277"/>
    </source>
</evidence>
<feature type="binding site" evidence="13">
    <location>
        <position position="249"/>
    </location>
    <ligand>
        <name>K(+)</name>
        <dbReference type="ChEBI" id="CHEBI:29103"/>
    </ligand>
</feature>
<feature type="binding site" evidence="13">
    <location>
        <position position="295"/>
    </location>
    <ligand>
        <name>K(+)</name>
        <dbReference type="ChEBI" id="CHEBI:29103"/>
    </ligand>
</feature>
<dbReference type="GO" id="GO:0004747">
    <property type="term" value="F:ribokinase activity"/>
    <property type="evidence" value="ECO:0007669"/>
    <property type="project" value="UniProtKB-UniRule"/>
</dbReference>
<dbReference type="Proteomes" id="UP000051859">
    <property type="component" value="Unassembled WGS sequence"/>
</dbReference>
<dbReference type="InterPro" id="IPR002139">
    <property type="entry name" value="Ribo/fructo_kinase"/>
</dbReference>
<keyword evidence="10 13" id="KW-0460">Magnesium</keyword>
<dbReference type="PANTHER" id="PTHR10584">
    <property type="entry name" value="SUGAR KINASE"/>
    <property type="match status" value="1"/>
</dbReference>
<feature type="binding site" evidence="13">
    <location>
        <position position="289"/>
    </location>
    <ligand>
        <name>K(+)</name>
        <dbReference type="ChEBI" id="CHEBI:29103"/>
    </ligand>
</feature>
<dbReference type="HAMAP" id="MF_01987">
    <property type="entry name" value="Ribokinase"/>
    <property type="match status" value="1"/>
</dbReference>
<dbReference type="FunFam" id="3.40.1190.20:FF:000012">
    <property type="entry name" value="Ribokinase"/>
    <property type="match status" value="1"/>
</dbReference>
<feature type="binding site" evidence="13">
    <location>
        <position position="187"/>
    </location>
    <ligand>
        <name>ATP</name>
        <dbReference type="ChEBI" id="CHEBI:30616"/>
    </ligand>
</feature>
<comment type="subunit">
    <text evidence="13">Homodimer.</text>
</comment>
<dbReference type="NCBIfam" id="TIGR02152">
    <property type="entry name" value="D_ribokin_bact"/>
    <property type="match status" value="1"/>
</dbReference>
<sequence>MMSNKIVVLGSLNVDTILQVDHFPSPGETLSLKNKQTAGGGKGANQAIAAARSKAETSFIGKIGQDENGQFMLKQLVDSGVSTDFVSQALDTGTGQAFVMLEKSGENRILIYGGANAELNEKDIEKAMSKINEADFLVAQLETPVETTLKAFELAKKAGALTILNPAPAIKNLSVELLKLTDIITPNETEAEILTGIPVIDNDSMARAAQKLHDLGIKIVIITLGERGVYFDTENDSGIVPAYKVNAVDTTAAGDTFLGAFSSEIHPALDNLVDAIRYGNKASSLAVQKMGAQPSIPARDEIIR</sequence>
<evidence type="ECO:0000313" key="15">
    <source>
        <dbReference type="EMBL" id="KRN93281.1"/>
    </source>
</evidence>
<dbReference type="InterPro" id="IPR002173">
    <property type="entry name" value="Carboh/pur_kinase_PfkB_CS"/>
</dbReference>
<keyword evidence="12 13" id="KW-0119">Carbohydrate metabolism</keyword>
<dbReference type="PROSITE" id="PS00584">
    <property type="entry name" value="PFKB_KINASES_2"/>
    <property type="match status" value="1"/>
</dbReference>
<comment type="similarity">
    <text evidence="13">Belongs to the carbohydrate kinase PfkB family. Ribokinase subfamily.</text>
</comment>
<feature type="binding site" evidence="13">
    <location>
        <position position="251"/>
    </location>
    <ligand>
        <name>K(+)</name>
        <dbReference type="ChEBI" id="CHEBI:29103"/>
    </ligand>
</feature>
<evidence type="ECO:0000256" key="1">
    <source>
        <dbReference type="ARBA" id="ARBA00005380"/>
    </source>
</evidence>
<evidence type="ECO:0000256" key="3">
    <source>
        <dbReference type="ARBA" id="ARBA00016943"/>
    </source>
</evidence>
<comment type="cofactor">
    <cofactor evidence="13">
        <name>Mg(2+)</name>
        <dbReference type="ChEBI" id="CHEBI:18420"/>
    </cofactor>
    <text evidence="13">Requires a divalent cation, most likely magnesium in vivo, as an electrophilic catalyst to aid phosphoryl group transfer. It is the chelate of the metal and the nucleotide that is the actual substrate.</text>
</comment>
<evidence type="ECO:0000256" key="11">
    <source>
        <dbReference type="ARBA" id="ARBA00022958"/>
    </source>
</evidence>
<comment type="function">
    <text evidence="13">Catalyzes the phosphorylation of ribose at O-5 in a reaction requiring ATP and magnesium. The resulting D-ribose-5-phosphate can then be used either for sythesis of nucleotides, histidine, and tryptophan, or as a component of the pentose phosphate pathway.</text>
</comment>
<feature type="binding site" evidence="13">
    <location>
        <position position="142"/>
    </location>
    <ligand>
        <name>substrate</name>
    </ligand>
</feature>
<keyword evidence="9 13" id="KW-0067">ATP-binding</keyword>
<keyword evidence="8 13" id="KW-0418">Kinase</keyword>
<dbReference type="PANTHER" id="PTHR10584:SF166">
    <property type="entry name" value="RIBOKINASE"/>
    <property type="match status" value="1"/>
</dbReference>
<dbReference type="GO" id="GO:0005524">
    <property type="term" value="F:ATP binding"/>
    <property type="evidence" value="ECO:0007669"/>
    <property type="project" value="UniProtKB-UniRule"/>
</dbReference>
<evidence type="ECO:0000256" key="13">
    <source>
        <dbReference type="HAMAP-Rule" id="MF_01987"/>
    </source>
</evidence>
<dbReference type="AlphaFoldDB" id="A0A0R2KUW6"/>
<dbReference type="EC" id="2.7.1.15" evidence="2 13"/>
<keyword evidence="4 13" id="KW-0963">Cytoplasm</keyword>